<name>A0A1S4N291_PEDHC</name>
<dbReference type="InParanoid" id="A0A1S4N291"/>
<evidence type="ECO:0000256" key="1">
    <source>
        <dbReference type="SAM" id="MobiDB-lite"/>
    </source>
</evidence>
<dbReference type="AlphaFoldDB" id="A0A1S4N291"/>
<dbReference type="EnsemblMetazoa" id="PHUM599660-RA">
    <property type="protein sequence ID" value="PHUM599660-PA"/>
    <property type="gene ID" value="PHUM599660"/>
</dbReference>
<dbReference type="VEuPathDB" id="VectorBase:PHUM599660"/>
<feature type="region of interest" description="Disordered" evidence="1">
    <location>
        <begin position="176"/>
        <end position="195"/>
    </location>
</feature>
<evidence type="ECO:0000313" key="2">
    <source>
        <dbReference type="EnsemblMetazoa" id="PHUM599660-PA"/>
    </source>
</evidence>
<feature type="compositionally biased region" description="Acidic residues" evidence="1">
    <location>
        <begin position="182"/>
        <end position="195"/>
    </location>
</feature>
<proteinExistence type="predicted"/>
<keyword evidence="3" id="KW-1185">Reference proteome</keyword>
<reference evidence="2" key="1">
    <citation type="submission" date="2020-05" db="UniProtKB">
        <authorList>
            <consortium name="EnsemblMetazoa"/>
        </authorList>
    </citation>
    <scope>IDENTIFICATION</scope>
    <source>
        <strain evidence="2">USDA</strain>
    </source>
</reference>
<evidence type="ECO:0000313" key="3">
    <source>
        <dbReference type="Proteomes" id="UP000009046"/>
    </source>
</evidence>
<accession>A0A1S4N291</accession>
<organism evidence="2 3">
    <name type="scientific">Pediculus humanus subsp. corporis</name>
    <name type="common">Body louse</name>
    <dbReference type="NCBI Taxonomy" id="121224"/>
    <lineage>
        <taxon>Eukaryota</taxon>
        <taxon>Metazoa</taxon>
        <taxon>Ecdysozoa</taxon>
        <taxon>Arthropoda</taxon>
        <taxon>Hexapoda</taxon>
        <taxon>Insecta</taxon>
        <taxon>Pterygota</taxon>
        <taxon>Neoptera</taxon>
        <taxon>Paraneoptera</taxon>
        <taxon>Psocodea</taxon>
        <taxon>Troctomorpha</taxon>
        <taxon>Phthiraptera</taxon>
        <taxon>Anoplura</taxon>
        <taxon>Pediculidae</taxon>
        <taxon>Pediculus</taxon>
    </lineage>
</organism>
<dbReference type="Proteomes" id="UP000009046">
    <property type="component" value="Unassembled WGS sequence"/>
</dbReference>
<sequence length="195" mass="21038">MTYGYTLPVQQVVSNGQAMTVPIQPIEYHTYMHDSVSNPYLVQSAHTSSHVIQCSAKKPKLSLKSELMSFYSDIAQLDAANESNSNSETPIVTCASTPNITTPPVTTAPATVVTTTTTTTASVVPAVSSIAKATETLPSNGITLKKKKKTKTGSGLSLKKKGVSSLVAKWQQVQQEVRRDFSEDDDEEEETLITK</sequence>
<dbReference type="EMBL" id="AAZO01007312">
    <property type="status" value="NOT_ANNOTATED_CDS"/>
    <property type="molecule type" value="Genomic_DNA"/>
</dbReference>
<protein>
    <submittedName>
        <fullName evidence="2">Uncharacterized protein</fullName>
    </submittedName>
</protein>